<dbReference type="InterPro" id="IPR010351">
    <property type="entry name" value="DUF943"/>
</dbReference>
<dbReference type="EMBL" id="CP028271">
    <property type="protein sequence ID" value="QHM69750.1"/>
    <property type="molecule type" value="Genomic_DNA"/>
</dbReference>
<accession>A0A6P1PTF9</accession>
<evidence type="ECO:0000313" key="2">
    <source>
        <dbReference type="Proteomes" id="UP000464053"/>
    </source>
</evidence>
<dbReference type="OrthoDB" id="6545484at2"/>
<dbReference type="RefSeq" id="WP_160619580.1">
    <property type="nucleotide sequence ID" value="NZ_CP028271.1"/>
</dbReference>
<organism evidence="1 2">
    <name type="scientific">Mixta intestinalis</name>
    <dbReference type="NCBI Taxonomy" id="1615494"/>
    <lineage>
        <taxon>Bacteria</taxon>
        <taxon>Pseudomonadati</taxon>
        <taxon>Pseudomonadota</taxon>
        <taxon>Gammaproteobacteria</taxon>
        <taxon>Enterobacterales</taxon>
        <taxon>Erwiniaceae</taxon>
        <taxon>Mixta</taxon>
    </lineage>
</organism>
<dbReference type="Proteomes" id="UP000464053">
    <property type="component" value="Chromosome"/>
</dbReference>
<keyword evidence="2" id="KW-1185">Reference proteome</keyword>
<dbReference type="KEGG" id="mint:C7M51_00003"/>
<sequence length="153" mass="17993">MKKTALKILWGCLIILLIAAAGFAYLNLRPVKVIAVHHDKYSTSVLVNRMPFSATEKIKWWIKNQPELTATYKLPGVSDTYFNIYFWAFGDGYKELGKYDRLCFHDMPPPKNCIEKERLMYITLTRHGEVDYWLNNTRYIQKKNGELYEKGFD</sequence>
<dbReference type="Pfam" id="PF06092">
    <property type="entry name" value="DUF943"/>
    <property type="match status" value="1"/>
</dbReference>
<protein>
    <submittedName>
        <fullName evidence="1">Uncharacterized protein</fullName>
    </submittedName>
</protein>
<dbReference type="AlphaFoldDB" id="A0A6P1PTF9"/>
<reference evidence="1 2" key="1">
    <citation type="submission" date="2018-03" db="EMBL/GenBank/DDBJ databases">
        <title>Pantoea intestinalis SRCM103226 isolated form the mealworm.</title>
        <authorList>
            <person name="Jeong D.-Y."/>
            <person name="Kim J.W."/>
        </authorList>
    </citation>
    <scope>NUCLEOTIDE SEQUENCE [LARGE SCALE GENOMIC DNA]</scope>
    <source>
        <strain evidence="1 2">SRCM103226</strain>
    </source>
</reference>
<name>A0A6P1PTF9_9GAMM</name>
<gene>
    <name evidence="1" type="ORF">C7M51_00003</name>
</gene>
<proteinExistence type="predicted"/>
<evidence type="ECO:0000313" key="1">
    <source>
        <dbReference type="EMBL" id="QHM69750.1"/>
    </source>
</evidence>